<dbReference type="CDD" id="cd04301">
    <property type="entry name" value="NAT_SF"/>
    <property type="match status" value="1"/>
</dbReference>
<organism evidence="4 5">
    <name type="scientific">Lentzea rhizosphaerae</name>
    <dbReference type="NCBI Taxonomy" id="2041025"/>
    <lineage>
        <taxon>Bacteria</taxon>
        <taxon>Bacillati</taxon>
        <taxon>Actinomycetota</taxon>
        <taxon>Actinomycetes</taxon>
        <taxon>Pseudonocardiales</taxon>
        <taxon>Pseudonocardiaceae</taxon>
        <taxon>Lentzea</taxon>
    </lineage>
</organism>
<keyword evidence="5" id="KW-1185">Reference proteome</keyword>
<feature type="domain" description="N-acetyltransferase" evidence="3">
    <location>
        <begin position="1"/>
        <end position="158"/>
    </location>
</feature>
<dbReference type="RefSeq" id="WP_382380261.1">
    <property type="nucleotide sequence ID" value="NZ_JBHRZI010000057.1"/>
</dbReference>
<dbReference type="Proteomes" id="UP001595690">
    <property type="component" value="Unassembled WGS sequence"/>
</dbReference>
<dbReference type="InterPro" id="IPR050832">
    <property type="entry name" value="Bact_Acetyltransf"/>
</dbReference>
<dbReference type="InterPro" id="IPR000182">
    <property type="entry name" value="GNAT_dom"/>
</dbReference>
<accession>A0ABV8C9A2</accession>
<name>A0ABV8C9A2_9PSEU</name>
<dbReference type="EMBL" id="JBHRZI010000057">
    <property type="protein sequence ID" value="MFC3898605.1"/>
    <property type="molecule type" value="Genomic_DNA"/>
</dbReference>
<evidence type="ECO:0000313" key="4">
    <source>
        <dbReference type="EMBL" id="MFC3898605.1"/>
    </source>
</evidence>
<dbReference type="InterPro" id="IPR016181">
    <property type="entry name" value="Acyl_CoA_acyltransferase"/>
</dbReference>
<dbReference type="Gene3D" id="3.40.630.30">
    <property type="match status" value="1"/>
</dbReference>
<evidence type="ECO:0000256" key="2">
    <source>
        <dbReference type="ARBA" id="ARBA00023315"/>
    </source>
</evidence>
<dbReference type="Pfam" id="PF00583">
    <property type="entry name" value="Acetyltransf_1"/>
    <property type="match status" value="1"/>
</dbReference>
<evidence type="ECO:0000259" key="3">
    <source>
        <dbReference type="PROSITE" id="PS51186"/>
    </source>
</evidence>
<keyword evidence="1 4" id="KW-0808">Transferase</keyword>
<dbReference type="EC" id="2.3.-.-" evidence="4"/>
<comment type="caution">
    <text evidence="4">The sequence shown here is derived from an EMBL/GenBank/DDBJ whole genome shotgun (WGS) entry which is preliminary data.</text>
</comment>
<sequence length="161" mass="17320">MTVRLAVVSDAPAVASVHVRSWQDAYRGVIPDSVLDGLSVEARTSMWEGAIPSGGVWVALVDDEIVGFASAGPSRDDDAPFELYAIYVLSSAWGTGLGFELAEAALGDEPDVIVWVLDENTRARAFYERIGFRADGVAKTETAGSVELKELRYRRTRGVAA</sequence>
<dbReference type="GO" id="GO:0016746">
    <property type="term" value="F:acyltransferase activity"/>
    <property type="evidence" value="ECO:0007669"/>
    <property type="project" value="UniProtKB-KW"/>
</dbReference>
<protein>
    <submittedName>
        <fullName evidence="4">GNAT family N-acetyltransferase</fullName>
        <ecNumber evidence="4">2.3.-.-</ecNumber>
    </submittedName>
</protein>
<evidence type="ECO:0000256" key="1">
    <source>
        <dbReference type="ARBA" id="ARBA00022679"/>
    </source>
</evidence>
<dbReference type="PANTHER" id="PTHR43877">
    <property type="entry name" value="AMINOALKYLPHOSPHONATE N-ACETYLTRANSFERASE-RELATED-RELATED"/>
    <property type="match status" value="1"/>
</dbReference>
<proteinExistence type="predicted"/>
<dbReference type="SUPFAM" id="SSF55729">
    <property type="entry name" value="Acyl-CoA N-acyltransferases (Nat)"/>
    <property type="match status" value="1"/>
</dbReference>
<reference evidence="5" key="1">
    <citation type="journal article" date="2019" name="Int. J. Syst. Evol. Microbiol.">
        <title>The Global Catalogue of Microorganisms (GCM) 10K type strain sequencing project: providing services to taxonomists for standard genome sequencing and annotation.</title>
        <authorList>
            <consortium name="The Broad Institute Genomics Platform"/>
            <consortium name="The Broad Institute Genome Sequencing Center for Infectious Disease"/>
            <person name="Wu L."/>
            <person name="Ma J."/>
        </authorList>
    </citation>
    <scope>NUCLEOTIDE SEQUENCE [LARGE SCALE GENOMIC DNA]</scope>
    <source>
        <strain evidence="5">CGMCC 4.7405</strain>
    </source>
</reference>
<dbReference type="PROSITE" id="PS51186">
    <property type="entry name" value="GNAT"/>
    <property type="match status" value="1"/>
</dbReference>
<gene>
    <name evidence="4" type="ORF">ACFOWZ_44675</name>
</gene>
<keyword evidence="2 4" id="KW-0012">Acyltransferase</keyword>
<evidence type="ECO:0000313" key="5">
    <source>
        <dbReference type="Proteomes" id="UP001595690"/>
    </source>
</evidence>